<dbReference type="RefSeq" id="WP_066385608.1">
    <property type="nucleotide sequence ID" value="NZ_LTAZ01000017.1"/>
</dbReference>
<keyword evidence="6" id="KW-1185">Reference proteome</keyword>
<feature type="domain" description="HTH bat-type" evidence="4">
    <location>
        <begin position="158"/>
        <end position="209"/>
    </location>
</feature>
<keyword evidence="2" id="KW-0804">Transcription</keyword>
<evidence type="ECO:0000256" key="3">
    <source>
        <dbReference type="SAM" id="MobiDB-lite"/>
    </source>
</evidence>
<dbReference type="Proteomes" id="UP000075321">
    <property type="component" value="Unassembled WGS sequence"/>
</dbReference>
<evidence type="ECO:0000256" key="2">
    <source>
        <dbReference type="ARBA" id="ARBA00023163"/>
    </source>
</evidence>
<dbReference type="PANTHER" id="PTHR34236:SF1">
    <property type="entry name" value="DIMETHYL SULFOXIDE REDUCTASE TRANSCRIPTIONAL ACTIVATOR"/>
    <property type="match status" value="1"/>
</dbReference>
<comment type="caution">
    <text evidence="5">The sequence shown here is derived from an EMBL/GenBank/DDBJ whole genome shotgun (WGS) entry which is preliminary data.</text>
</comment>
<reference evidence="5 6" key="1">
    <citation type="submission" date="2016-02" db="EMBL/GenBank/DDBJ databases">
        <title>Genome sequence of Halalkalicoccus paucihalophilus DSM 24557.</title>
        <authorList>
            <person name="Poehlein A."/>
            <person name="Daniel R."/>
        </authorList>
    </citation>
    <scope>NUCLEOTIDE SEQUENCE [LARGE SCALE GENOMIC DNA]</scope>
    <source>
        <strain evidence="5 6">DSM 24557</strain>
    </source>
</reference>
<evidence type="ECO:0000313" key="6">
    <source>
        <dbReference type="Proteomes" id="UP000075321"/>
    </source>
</evidence>
<accession>A0A151A895</accession>
<feature type="compositionally biased region" description="Polar residues" evidence="3">
    <location>
        <begin position="215"/>
        <end position="227"/>
    </location>
</feature>
<evidence type="ECO:0000313" key="5">
    <source>
        <dbReference type="EMBL" id="KYH23891.1"/>
    </source>
</evidence>
<evidence type="ECO:0000256" key="1">
    <source>
        <dbReference type="ARBA" id="ARBA00023015"/>
    </source>
</evidence>
<dbReference type="PANTHER" id="PTHR34236">
    <property type="entry name" value="DIMETHYL SULFOXIDE REDUCTASE TRANSCRIPTIONAL ACTIVATOR"/>
    <property type="match status" value="1"/>
</dbReference>
<name>A0A151A895_9EURY</name>
<dbReference type="AlphaFoldDB" id="A0A151A895"/>
<protein>
    <submittedName>
        <fullName evidence="5">HTH DNA binding domain protein</fullName>
    </submittedName>
</protein>
<evidence type="ECO:0000259" key="4">
    <source>
        <dbReference type="Pfam" id="PF04967"/>
    </source>
</evidence>
<gene>
    <name evidence="5" type="ORF">HAPAU_39700</name>
</gene>
<dbReference type="InterPro" id="IPR007050">
    <property type="entry name" value="HTH_bacterioopsin"/>
</dbReference>
<keyword evidence="1" id="KW-0805">Transcription regulation</keyword>
<dbReference type="EMBL" id="LTAZ01000017">
    <property type="protein sequence ID" value="KYH23891.1"/>
    <property type="molecule type" value="Genomic_DNA"/>
</dbReference>
<dbReference type="PATRIC" id="fig|1008153.3.peg.4250"/>
<dbReference type="OrthoDB" id="202021at2157"/>
<feature type="region of interest" description="Disordered" evidence="3">
    <location>
        <begin position="208"/>
        <end position="227"/>
    </location>
</feature>
<dbReference type="Pfam" id="PF04967">
    <property type="entry name" value="HTH_10"/>
    <property type="match status" value="1"/>
</dbReference>
<proteinExistence type="predicted"/>
<organism evidence="5 6">
    <name type="scientific">Halalkalicoccus paucihalophilus</name>
    <dbReference type="NCBI Taxonomy" id="1008153"/>
    <lineage>
        <taxon>Archaea</taxon>
        <taxon>Methanobacteriati</taxon>
        <taxon>Methanobacteriota</taxon>
        <taxon>Stenosarchaea group</taxon>
        <taxon>Halobacteria</taxon>
        <taxon>Halobacteriales</taxon>
        <taxon>Halococcaceae</taxon>
        <taxon>Halalkalicoccus</taxon>
    </lineage>
</organism>
<sequence>MASIIEFRIPVDQVALAHTVEGVSDLHIEIDRFVGRSTDSVLPFAWVDTNDIETFEQTLREDPTIKSFAKISEIGDDHLYRLHWAEDVKDVLNILLDEDAVLRSAAINTSSKAWEFQLMCTEHADLSKIYVNCEEKGLSLTIDAIYKLDSNEESQNELSEQQHTALSEANERGYYEIPRAISLSELADEFEVSHQALSVRLRRAHGHLVDREMRSTTNPQANENSES</sequence>